<accession>A0A974AGL3</accession>
<reference evidence="2" key="1">
    <citation type="submission" date="2020-06" db="EMBL/GenBank/DDBJ databases">
        <title>Whole Genome Sequence of Bradyrhizobium sp. Strain 66S1MB.</title>
        <authorList>
            <person name="Bromfield E."/>
            <person name="Cloutier S."/>
        </authorList>
    </citation>
    <scope>NUCLEOTIDE SEQUENCE</scope>
    <source>
        <strain evidence="2">66S1MB</strain>
    </source>
</reference>
<dbReference type="EMBL" id="JABWSX010000003">
    <property type="protein sequence ID" value="NVL11999.1"/>
    <property type="molecule type" value="Genomic_DNA"/>
</dbReference>
<dbReference type="AlphaFoldDB" id="A0A974AGL3"/>
<organism evidence="2">
    <name type="scientific">Bradyrhizobium quebecense</name>
    <dbReference type="NCBI Taxonomy" id="2748629"/>
    <lineage>
        <taxon>Bacteria</taxon>
        <taxon>Pseudomonadati</taxon>
        <taxon>Pseudomonadota</taxon>
        <taxon>Alphaproteobacteria</taxon>
        <taxon>Hyphomicrobiales</taxon>
        <taxon>Nitrobacteraceae</taxon>
        <taxon>Bradyrhizobium</taxon>
    </lineage>
</organism>
<evidence type="ECO:0000313" key="2">
    <source>
        <dbReference type="EMBL" id="NVL11999.1"/>
    </source>
</evidence>
<evidence type="ECO:0000259" key="1">
    <source>
        <dbReference type="Pfam" id="PF13411"/>
    </source>
</evidence>
<dbReference type="InterPro" id="IPR000551">
    <property type="entry name" value="MerR-type_HTH_dom"/>
</dbReference>
<dbReference type="GO" id="GO:0006355">
    <property type="term" value="P:regulation of DNA-templated transcription"/>
    <property type="evidence" value="ECO:0007669"/>
    <property type="project" value="InterPro"/>
</dbReference>
<protein>
    <recommendedName>
        <fullName evidence="1">HTH merR-type domain-containing protein</fullName>
    </recommendedName>
</protein>
<feature type="domain" description="HTH merR-type" evidence="1">
    <location>
        <begin position="4"/>
        <end position="53"/>
    </location>
</feature>
<dbReference type="SUPFAM" id="SSF46955">
    <property type="entry name" value="Putative DNA-binding domain"/>
    <property type="match status" value="1"/>
</dbReference>
<name>A0A974AGL3_9BRAD</name>
<dbReference type="InterPro" id="IPR009061">
    <property type="entry name" value="DNA-bd_dom_put_sf"/>
</dbReference>
<dbReference type="Pfam" id="PF13411">
    <property type="entry name" value="MerR_1"/>
    <property type="match status" value="1"/>
</dbReference>
<dbReference type="GO" id="GO:0003677">
    <property type="term" value="F:DNA binding"/>
    <property type="evidence" value="ECO:0007669"/>
    <property type="project" value="InterPro"/>
</dbReference>
<gene>
    <name evidence="2" type="ORF">HU230_41480</name>
</gene>
<dbReference type="Gene3D" id="1.10.1660.10">
    <property type="match status" value="1"/>
</dbReference>
<proteinExistence type="predicted"/>
<comment type="caution">
    <text evidence="2">The sequence shown here is derived from an EMBL/GenBank/DDBJ whole genome shotgun (WGS) entry which is preliminary data.</text>
</comment>
<sequence length="124" mass="14018">MLDYLCRSGIVVPATPGGRGRGRKRMYSFGDIVFLKVITRLLQAGVSVKRMKDSFAGMNRKFREMGETSRIPGILVTDGKSIYFRDRDKKLVDLMSGQQCFAFLVELNPIRKEVIKQAKLLKSA</sequence>
<dbReference type="RefSeq" id="WP_176535401.1">
    <property type="nucleotide sequence ID" value="NZ_CP088023.1"/>
</dbReference>